<evidence type="ECO:0000259" key="4">
    <source>
        <dbReference type="PROSITE" id="PS50043"/>
    </source>
</evidence>
<feature type="modified residue" description="4-aspartylphosphate" evidence="3">
    <location>
        <position position="60"/>
    </location>
</feature>
<dbReference type="PANTHER" id="PTHR43214">
    <property type="entry name" value="TWO-COMPONENT RESPONSE REGULATOR"/>
    <property type="match status" value="1"/>
</dbReference>
<keyword evidence="2" id="KW-0238">DNA-binding</keyword>
<evidence type="ECO:0000256" key="2">
    <source>
        <dbReference type="ARBA" id="ARBA00023125"/>
    </source>
</evidence>
<dbReference type="RefSeq" id="WP_132145420.1">
    <property type="nucleotide sequence ID" value="NZ_SMCS01000006.1"/>
</dbReference>
<dbReference type="PROSITE" id="PS50043">
    <property type="entry name" value="HTH_LUXR_2"/>
    <property type="match status" value="1"/>
</dbReference>
<dbReference type="Pfam" id="PF00196">
    <property type="entry name" value="GerE"/>
    <property type="match status" value="1"/>
</dbReference>
<feature type="domain" description="Response regulatory" evidence="5">
    <location>
        <begin position="9"/>
        <end position="125"/>
    </location>
</feature>
<dbReference type="Proteomes" id="UP000295645">
    <property type="component" value="Unassembled WGS sequence"/>
</dbReference>
<dbReference type="GO" id="GO:0000160">
    <property type="term" value="P:phosphorelay signal transduction system"/>
    <property type="evidence" value="ECO:0007669"/>
    <property type="project" value="InterPro"/>
</dbReference>
<reference evidence="6 7" key="1">
    <citation type="submission" date="2019-03" db="EMBL/GenBank/DDBJ databases">
        <title>Above-ground endophytic microbial communities from plants in different locations in the United States.</title>
        <authorList>
            <person name="Frank C."/>
        </authorList>
    </citation>
    <scope>NUCLEOTIDE SEQUENCE [LARGE SCALE GENOMIC DNA]</scope>
    <source>
        <strain evidence="6 7">LP_13_YM</strain>
    </source>
</reference>
<proteinExistence type="predicted"/>
<dbReference type="SUPFAM" id="SSF52172">
    <property type="entry name" value="CheY-like"/>
    <property type="match status" value="1"/>
</dbReference>
<sequence length="210" mass="23155">MSSESAPIRIMTVDDHPLLREGIAAVIQGQQDMALVAEASNGREAVEFYRKYRPDLTLMDLQMPDMGGLEAIVRIRAEFPDARILVLTTYKGDVQALRAFKAGAQGYLLKSELRKDMVETIRQIIAGKRRVPAEIAHELAGRAHEDELTPRETEVLRHVAAGGANRDVALALGIAEETVKAHMKSILAKLQANDRTHAVAMALRRGIIEL</sequence>
<dbReference type="Pfam" id="PF00072">
    <property type="entry name" value="Response_reg"/>
    <property type="match status" value="1"/>
</dbReference>
<dbReference type="PRINTS" id="PR00038">
    <property type="entry name" value="HTHLUXR"/>
</dbReference>
<dbReference type="InterPro" id="IPR039420">
    <property type="entry name" value="WalR-like"/>
</dbReference>
<dbReference type="CDD" id="cd17535">
    <property type="entry name" value="REC_NarL-like"/>
    <property type="match status" value="1"/>
</dbReference>
<keyword evidence="7" id="KW-1185">Reference proteome</keyword>
<dbReference type="SMART" id="SM00421">
    <property type="entry name" value="HTH_LUXR"/>
    <property type="match status" value="1"/>
</dbReference>
<gene>
    <name evidence="6" type="ORF">EC912_10688</name>
</gene>
<dbReference type="OrthoDB" id="9796655at2"/>
<evidence type="ECO:0000313" key="6">
    <source>
        <dbReference type="EMBL" id="TCV92750.1"/>
    </source>
</evidence>
<evidence type="ECO:0000313" key="7">
    <source>
        <dbReference type="Proteomes" id="UP000295645"/>
    </source>
</evidence>
<dbReference type="GO" id="GO:0003677">
    <property type="term" value="F:DNA binding"/>
    <property type="evidence" value="ECO:0007669"/>
    <property type="project" value="UniProtKB-KW"/>
</dbReference>
<dbReference type="InterPro" id="IPR011006">
    <property type="entry name" value="CheY-like_superfamily"/>
</dbReference>
<dbReference type="InterPro" id="IPR000792">
    <property type="entry name" value="Tscrpt_reg_LuxR_C"/>
</dbReference>
<keyword evidence="1 3" id="KW-0597">Phosphoprotein</keyword>
<dbReference type="PROSITE" id="PS50110">
    <property type="entry name" value="RESPONSE_REGULATORY"/>
    <property type="match status" value="1"/>
</dbReference>
<comment type="caution">
    <text evidence="6">The sequence shown here is derived from an EMBL/GenBank/DDBJ whole genome shotgun (WGS) entry which is preliminary data.</text>
</comment>
<evidence type="ECO:0000256" key="1">
    <source>
        <dbReference type="ARBA" id="ARBA00022553"/>
    </source>
</evidence>
<dbReference type="InterPro" id="IPR001789">
    <property type="entry name" value="Sig_transdc_resp-reg_receiver"/>
</dbReference>
<dbReference type="Gene3D" id="3.40.50.2300">
    <property type="match status" value="1"/>
</dbReference>
<dbReference type="PANTHER" id="PTHR43214:SF43">
    <property type="entry name" value="TWO-COMPONENT RESPONSE REGULATOR"/>
    <property type="match status" value="1"/>
</dbReference>
<dbReference type="PROSITE" id="PS00622">
    <property type="entry name" value="HTH_LUXR_1"/>
    <property type="match status" value="1"/>
</dbReference>
<evidence type="ECO:0000259" key="5">
    <source>
        <dbReference type="PROSITE" id="PS50110"/>
    </source>
</evidence>
<dbReference type="InterPro" id="IPR058245">
    <property type="entry name" value="NreC/VraR/RcsB-like_REC"/>
</dbReference>
<dbReference type="CDD" id="cd06170">
    <property type="entry name" value="LuxR_C_like"/>
    <property type="match status" value="1"/>
</dbReference>
<accession>A0A4R3YKH7</accession>
<feature type="domain" description="HTH luxR-type" evidence="4">
    <location>
        <begin position="141"/>
        <end position="206"/>
    </location>
</feature>
<dbReference type="EMBL" id="SMCS01000006">
    <property type="protein sequence ID" value="TCV92750.1"/>
    <property type="molecule type" value="Genomic_DNA"/>
</dbReference>
<dbReference type="InterPro" id="IPR016032">
    <property type="entry name" value="Sig_transdc_resp-reg_C-effctor"/>
</dbReference>
<evidence type="ECO:0000256" key="3">
    <source>
        <dbReference type="PROSITE-ProRule" id="PRU00169"/>
    </source>
</evidence>
<name>A0A4R3YKH7_9GAMM</name>
<dbReference type="SUPFAM" id="SSF46894">
    <property type="entry name" value="C-terminal effector domain of the bipartite response regulators"/>
    <property type="match status" value="1"/>
</dbReference>
<organism evidence="6 7">
    <name type="scientific">Luteibacter rhizovicinus</name>
    <dbReference type="NCBI Taxonomy" id="242606"/>
    <lineage>
        <taxon>Bacteria</taxon>
        <taxon>Pseudomonadati</taxon>
        <taxon>Pseudomonadota</taxon>
        <taxon>Gammaproteobacteria</taxon>
        <taxon>Lysobacterales</taxon>
        <taxon>Rhodanobacteraceae</taxon>
        <taxon>Luteibacter</taxon>
    </lineage>
</organism>
<dbReference type="SMART" id="SM00448">
    <property type="entry name" value="REC"/>
    <property type="match status" value="1"/>
</dbReference>
<dbReference type="GO" id="GO:0006355">
    <property type="term" value="P:regulation of DNA-templated transcription"/>
    <property type="evidence" value="ECO:0007669"/>
    <property type="project" value="InterPro"/>
</dbReference>
<dbReference type="AlphaFoldDB" id="A0A4R3YKH7"/>
<protein>
    <submittedName>
        <fullName evidence="6">LuxR family two component transcriptional regulator</fullName>
    </submittedName>
</protein>